<reference evidence="1 2" key="1">
    <citation type="journal article" date="2019" name="Sci. Rep.">
        <title>Sulfobacillus thermotolerans: new insights into resistance and metabolic capacities of acidophilic chemolithotrophs.</title>
        <authorList>
            <person name="Panyushkina A.E."/>
            <person name="Babenko V.V."/>
            <person name="Nikitina A.S."/>
            <person name="Selezneva O.V."/>
            <person name="Tsaplina I.A."/>
            <person name="Letarova M.A."/>
            <person name="Kostryukova E.S."/>
            <person name="Letarov A.V."/>
        </authorList>
    </citation>
    <scope>NUCLEOTIDE SEQUENCE [LARGE SCALE GENOMIC DNA]</scope>
    <source>
        <strain evidence="1 2">Kr1</strain>
    </source>
</reference>
<dbReference type="InterPro" id="IPR014718">
    <property type="entry name" value="GH-type_carb-bd"/>
</dbReference>
<dbReference type="Proteomes" id="UP000325292">
    <property type="component" value="Chromosome"/>
</dbReference>
<dbReference type="Pfam" id="PF01263">
    <property type="entry name" value="Aldose_epim"/>
    <property type="match status" value="1"/>
</dbReference>
<evidence type="ECO:0008006" key="3">
    <source>
        <dbReference type="Google" id="ProtNLM"/>
    </source>
</evidence>
<evidence type="ECO:0000313" key="2">
    <source>
        <dbReference type="Proteomes" id="UP000325292"/>
    </source>
</evidence>
<keyword evidence="2" id="KW-1185">Reference proteome</keyword>
<gene>
    <name evidence="1" type="ORF">BXT84_10525</name>
</gene>
<dbReference type="InterPro" id="IPR008183">
    <property type="entry name" value="Aldose_1/G6P_1-epimerase"/>
</dbReference>
<organism evidence="1 2">
    <name type="scientific">Sulfobacillus thermotolerans</name>
    <dbReference type="NCBI Taxonomy" id="338644"/>
    <lineage>
        <taxon>Bacteria</taxon>
        <taxon>Bacillati</taxon>
        <taxon>Bacillota</taxon>
        <taxon>Clostridia</taxon>
        <taxon>Eubacteriales</taxon>
        <taxon>Clostridiales Family XVII. Incertae Sedis</taxon>
        <taxon>Sulfobacillus</taxon>
    </lineage>
</organism>
<dbReference type="EMBL" id="CP019454">
    <property type="protein sequence ID" value="AUW94319.1"/>
    <property type="molecule type" value="Genomic_DNA"/>
</dbReference>
<dbReference type="Gene3D" id="2.70.98.10">
    <property type="match status" value="1"/>
</dbReference>
<sequence>MEKVTHHIGDIDVISLENPYWACLIAPALGGQILSLRFKPLNWELLRVPSHQKAWEDEPFLFGIPILIPPGRIAEGQFTWNGTHYHWPQNDTAGPNHLHGFVWNRPWRVVDVSAAHLWLTLGAQGTADLAWYMGSRLNVGVEYALRGPELLIRVTAQNTGSMSVPFGIGFHTTWNLQEQDWEVLVPRGREWAMTTAVMPNGTFLPHLSSLRGLPVGRLATSVVADACYRLDDDVDTAVFMRGAESAFEFIWQPDAQFRQLTIFRPSLNSPFICVEPCTWTHNAPNLSVDQAISGMSGLDSGEEKVFEYRILANAQ</sequence>
<evidence type="ECO:0000313" key="1">
    <source>
        <dbReference type="EMBL" id="AUW94319.1"/>
    </source>
</evidence>
<proteinExistence type="predicted"/>
<accession>A0ABM6RSL4</accession>
<dbReference type="CDD" id="cd01081">
    <property type="entry name" value="Aldose_epim"/>
    <property type="match status" value="1"/>
</dbReference>
<dbReference type="InterPro" id="IPR011013">
    <property type="entry name" value="Gal_mutarotase_sf_dom"/>
</dbReference>
<protein>
    <recommendedName>
        <fullName evidence="3">Aldose 1-epimerase</fullName>
    </recommendedName>
</protein>
<dbReference type="SUPFAM" id="SSF74650">
    <property type="entry name" value="Galactose mutarotase-like"/>
    <property type="match status" value="1"/>
</dbReference>
<name>A0ABM6RSL4_9FIRM</name>